<gene>
    <name evidence="3" type="ORF">CYJ57_07075</name>
</gene>
<dbReference type="PANTHER" id="PTHR35333:SF3">
    <property type="entry name" value="BETA-LACTAMASE-TYPE TRANSPEPTIDASE FOLD CONTAINING PROTEIN"/>
    <property type="match status" value="1"/>
</dbReference>
<organism evidence="3 4">
    <name type="scientific">Falseniella ignava</name>
    <dbReference type="NCBI Taxonomy" id="137730"/>
    <lineage>
        <taxon>Bacteria</taxon>
        <taxon>Bacillati</taxon>
        <taxon>Bacillota</taxon>
        <taxon>Bacilli</taxon>
        <taxon>Lactobacillales</taxon>
        <taxon>Aerococcaceae</taxon>
        <taxon>Falseniella</taxon>
    </lineage>
</organism>
<dbReference type="EMBL" id="PKHE01000024">
    <property type="protein sequence ID" value="PKY87569.1"/>
    <property type="molecule type" value="Genomic_DNA"/>
</dbReference>
<dbReference type="PANTHER" id="PTHR35333">
    <property type="entry name" value="BETA-LACTAMASE"/>
    <property type="match status" value="1"/>
</dbReference>
<dbReference type="Gene3D" id="3.40.710.10">
    <property type="entry name" value="DD-peptidase/beta-lactamase superfamily"/>
    <property type="match status" value="1"/>
</dbReference>
<accession>A0A2I1JW23</accession>
<name>A0A2I1JW23_9LACT</name>
<keyword evidence="3" id="KW-0378">Hydrolase</keyword>
<dbReference type="Pfam" id="PF13354">
    <property type="entry name" value="Beta-lactamase2"/>
    <property type="match status" value="1"/>
</dbReference>
<reference evidence="3 4" key="1">
    <citation type="submission" date="2017-12" db="EMBL/GenBank/DDBJ databases">
        <title>Phylogenetic diversity of female urinary microbiome.</title>
        <authorList>
            <person name="Thomas-White K."/>
            <person name="Wolfe A.J."/>
        </authorList>
    </citation>
    <scope>NUCLEOTIDE SEQUENCE [LARGE SCALE GENOMIC DNA]</scope>
    <source>
        <strain evidence="3 4">UMB0898</strain>
    </source>
</reference>
<dbReference type="OrthoDB" id="9775096at2"/>
<feature type="transmembrane region" description="Helical" evidence="1">
    <location>
        <begin position="12"/>
        <end position="33"/>
    </location>
</feature>
<evidence type="ECO:0000256" key="1">
    <source>
        <dbReference type="SAM" id="Phobius"/>
    </source>
</evidence>
<dbReference type="SUPFAM" id="SSF82057">
    <property type="entry name" value="Prokaryotic SH3-related domain"/>
    <property type="match status" value="1"/>
</dbReference>
<dbReference type="InterPro" id="IPR038200">
    <property type="entry name" value="GW_dom_sf"/>
</dbReference>
<comment type="caution">
    <text evidence="3">The sequence shown here is derived from an EMBL/GenBank/DDBJ whole genome shotgun (WGS) entry which is preliminary data.</text>
</comment>
<dbReference type="GO" id="GO:0008800">
    <property type="term" value="F:beta-lactamase activity"/>
    <property type="evidence" value="ECO:0007669"/>
    <property type="project" value="InterPro"/>
</dbReference>
<dbReference type="InterPro" id="IPR045155">
    <property type="entry name" value="Beta-lactam_cat"/>
</dbReference>
<sequence>MNKTYTKRQWGIFILLLGLLTGGVLYALVHTFVQEDVTYQVSQWLQTFVKNPFDTSDLHYSKMELDLTPEGGFLVKRMKDDYLEVGVSNREKESLIAQVVSSDQMRSLPAGLTEDELPWFYNSPQVAKDSPYSYANQYRLVEDEGINELRWYEYQGKRYLFQDDRLYTGWHQDTDGEYLYYNQGVIQPTSLSQDDLDNFIEQSRIIKQLSPSIGKSLFFERNQDDYKQMYSLKSNHYSILYKATDQLILSSPPGTRGSVLVASTKNFYDMPLEVVEEYRSENQVWLHVMVGYDELGWIQQDLSRTHYVPTYYSERTLLDTIEAVLQEEVDSIAADVGASFINNETMAQVSVNDHPFFPASTQKIYVLGELYHQYRTGELDPYQVVTLYDSDRVPGAGIIQGYPTGSQFYIDELVDLVAIYSDNTAANMLIDTVGGGEKINPRLQQIGLFDTYVYGKYYGEDTYLTTTPSDAARFFALLYNNRLNGEPYDDMLVNKLFMNTHTFLRSYLYGGATTSYNKSGLGSSEQNDVATFITPYGSYSLTVYTAYPDNYDSIADSLAMLSLRVHDAFNEVRSDLWIKVEE</sequence>
<evidence type="ECO:0000313" key="3">
    <source>
        <dbReference type="EMBL" id="PKY87569.1"/>
    </source>
</evidence>
<dbReference type="AlphaFoldDB" id="A0A2I1JW23"/>
<dbReference type="InterPro" id="IPR000871">
    <property type="entry name" value="Beta-lactam_class-A"/>
</dbReference>
<dbReference type="Proteomes" id="UP000234384">
    <property type="component" value="Unassembled WGS sequence"/>
</dbReference>
<evidence type="ECO:0000313" key="4">
    <source>
        <dbReference type="Proteomes" id="UP000234384"/>
    </source>
</evidence>
<dbReference type="Gene3D" id="2.30.30.170">
    <property type="match status" value="1"/>
</dbReference>
<dbReference type="SUPFAM" id="SSF56601">
    <property type="entry name" value="beta-lactamase/transpeptidase-like"/>
    <property type="match status" value="1"/>
</dbReference>
<keyword evidence="1" id="KW-1133">Transmembrane helix</keyword>
<feature type="domain" description="Beta-lactamase class A catalytic" evidence="2">
    <location>
        <begin position="342"/>
        <end position="545"/>
    </location>
</feature>
<protein>
    <submittedName>
        <fullName evidence="3">Serine hydrolase</fullName>
    </submittedName>
</protein>
<dbReference type="RefSeq" id="WP_101954693.1">
    <property type="nucleotide sequence ID" value="NZ_PKHE01000024.1"/>
</dbReference>
<keyword evidence="1" id="KW-0812">Transmembrane</keyword>
<dbReference type="GO" id="GO:0046677">
    <property type="term" value="P:response to antibiotic"/>
    <property type="evidence" value="ECO:0007669"/>
    <property type="project" value="InterPro"/>
</dbReference>
<dbReference type="InterPro" id="IPR012338">
    <property type="entry name" value="Beta-lactam/transpept-like"/>
</dbReference>
<dbReference type="GO" id="GO:0030655">
    <property type="term" value="P:beta-lactam antibiotic catabolic process"/>
    <property type="evidence" value="ECO:0007669"/>
    <property type="project" value="InterPro"/>
</dbReference>
<proteinExistence type="predicted"/>
<keyword evidence="1" id="KW-0472">Membrane</keyword>
<evidence type="ECO:0000259" key="2">
    <source>
        <dbReference type="Pfam" id="PF13354"/>
    </source>
</evidence>